<dbReference type="PANTHER" id="PTHR12069">
    <property type="entry name" value="DNA-DIRECTED RNA POLYMERASES III 80 KDA POLYPEPTIDE RNA POLYMERASE III SUBUNIT 5"/>
    <property type="match status" value="1"/>
</dbReference>
<dbReference type="Proteomes" id="UP000009022">
    <property type="component" value="Unassembled WGS sequence"/>
</dbReference>
<feature type="domain" description="DNA-directed RNA polymerase III subunit RPC5 C-terminal" evidence="1">
    <location>
        <begin position="422"/>
        <end position="662"/>
    </location>
</feature>
<dbReference type="PhylomeDB" id="B3RMP1"/>
<protein>
    <recommendedName>
        <fullName evidence="1">DNA-directed RNA polymerase III subunit RPC5 C-terminal domain-containing protein</fullName>
    </recommendedName>
</protein>
<dbReference type="InterPro" id="IPR045576">
    <property type="entry name" value="RPC5_C"/>
</dbReference>
<dbReference type="OrthoDB" id="340681at2759"/>
<accession>B3RMP1</accession>
<dbReference type="OMA" id="YRISSHA"/>
<dbReference type="InParanoid" id="B3RMP1"/>
<organism evidence="2 3">
    <name type="scientific">Trichoplax adhaerens</name>
    <name type="common">Trichoplax reptans</name>
    <dbReference type="NCBI Taxonomy" id="10228"/>
    <lineage>
        <taxon>Eukaryota</taxon>
        <taxon>Metazoa</taxon>
        <taxon>Placozoa</taxon>
        <taxon>Uniplacotomia</taxon>
        <taxon>Trichoplacea</taxon>
        <taxon>Trichoplacidae</taxon>
        <taxon>Trichoplax</taxon>
    </lineage>
</organism>
<dbReference type="eggNOG" id="KOG2354">
    <property type="taxonomic scope" value="Eukaryota"/>
</dbReference>
<keyword evidence="3" id="KW-1185">Reference proteome</keyword>
<dbReference type="CTD" id="6750357"/>
<gene>
    <name evidence="2" type="ORF">TRIADDRAFT_52872</name>
</gene>
<proteinExistence type="predicted"/>
<dbReference type="EMBL" id="DS985242">
    <property type="protein sequence ID" value="EDV27885.1"/>
    <property type="molecule type" value="Genomic_DNA"/>
</dbReference>
<dbReference type="KEGG" id="tad:TRIADDRAFT_52872"/>
<dbReference type="InterPro" id="IPR006886">
    <property type="entry name" value="RNA_pol_III_Rpc5"/>
</dbReference>
<evidence type="ECO:0000313" key="3">
    <source>
        <dbReference type="Proteomes" id="UP000009022"/>
    </source>
</evidence>
<name>B3RMP1_TRIAD</name>
<reference evidence="2 3" key="1">
    <citation type="journal article" date="2008" name="Nature">
        <title>The Trichoplax genome and the nature of placozoans.</title>
        <authorList>
            <person name="Srivastava M."/>
            <person name="Begovic E."/>
            <person name="Chapman J."/>
            <person name="Putnam N.H."/>
            <person name="Hellsten U."/>
            <person name="Kawashima T."/>
            <person name="Kuo A."/>
            <person name="Mitros T."/>
            <person name="Salamov A."/>
            <person name="Carpenter M.L."/>
            <person name="Signorovitch A.Y."/>
            <person name="Moreno M.A."/>
            <person name="Kamm K."/>
            <person name="Grimwood J."/>
            <person name="Schmutz J."/>
            <person name="Shapiro H."/>
            <person name="Grigoriev I.V."/>
            <person name="Buss L.W."/>
            <person name="Schierwater B."/>
            <person name="Dellaporta S.L."/>
            <person name="Rokhsar D.S."/>
        </authorList>
    </citation>
    <scope>NUCLEOTIDE SEQUENCE [LARGE SCALE GENOMIC DNA]</scope>
    <source>
        <strain evidence="2 3">Grell-BS-1999</strain>
    </source>
</reference>
<dbReference type="AlphaFoldDB" id="B3RMP1"/>
<dbReference type="RefSeq" id="XP_002109719.1">
    <property type="nucleotide sequence ID" value="XM_002109683.1"/>
</dbReference>
<dbReference type="HOGENOM" id="CLU_021012_1_1_1"/>
<dbReference type="GO" id="GO:0005666">
    <property type="term" value="C:RNA polymerase III complex"/>
    <property type="evidence" value="ECO:0000318"/>
    <property type="project" value="GO_Central"/>
</dbReference>
<dbReference type="PANTHER" id="PTHR12069:SF0">
    <property type="entry name" value="DNA-DIRECTED RNA POLYMERASE III SUBUNIT RPC5"/>
    <property type="match status" value="1"/>
</dbReference>
<dbReference type="STRING" id="10228.B3RMP1"/>
<dbReference type="GO" id="GO:0006351">
    <property type="term" value="P:DNA-templated transcription"/>
    <property type="evidence" value="ECO:0007669"/>
    <property type="project" value="InterPro"/>
</dbReference>
<sequence>MAEQESGHNSSESSDEDDPVVKEIDVYLSHHLKDNLYLMMYPVRSTRMPYADTSCMKARIKPKQQKVELEVAVDTEKNYCTNKGEDMARAVNESNSLKGNNQTFYNSSVMDKQVLASMKAENNDRYAVGIMKNNALHVTPVQAMLQLRPSFDYINMAESANGTGKLDNSNSGIVKSDSEEEEDIKPVTVRYAVPESDQAKAYRISSHAYLEKKNAEEQWIEAEFVGRDDTRATVERELLTNGNMDEITCDYGISAKGYLDALMPPPPAEVSVSVNPENILSITQLKTMSLPEQIKSILLSGTTSPITGIPSDMLCLARDYLLWKFTQTRITSRKEISMVVKLPSEDLKEIMTQVALLRVTKGWEFCLPYDYQFIERYPDVAQRQVQYWEKKYQQLKLRLKLPTQPTGVQSETVQDKKPVMGKDKAIISGQERIKMAKKLAAKHVNANSSSVDGPSNSKIKINVPDGAIAQQSNFNSSDDIKIKDEPMDVDESVAETTDRMNELKQAENDDNNNTSAVPDELIVVVKNWLCEIFDRSIYSLETLKRRLLLYQGTLKEDHIMAKGVSDNTLKRCLKEIGVTELEHQPLSPNETPSKLYVKRKLNETNDKYREVLLDLFKDKAKLRRREIVLAMVEKTGEAPNDKQYLKIVKDVCANKGSMWFLNPLQH</sequence>
<dbReference type="Pfam" id="PF19725">
    <property type="entry name" value="RPC5_C"/>
    <property type="match status" value="1"/>
</dbReference>
<dbReference type="Pfam" id="PF04801">
    <property type="entry name" value="RPC5"/>
    <property type="match status" value="2"/>
</dbReference>
<dbReference type="GeneID" id="6750357"/>
<evidence type="ECO:0000313" key="2">
    <source>
        <dbReference type="EMBL" id="EDV27885.1"/>
    </source>
</evidence>
<dbReference type="FunCoup" id="B3RMP1">
    <property type="interactions" value="2074"/>
</dbReference>
<evidence type="ECO:0000259" key="1">
    <source>
        <dbReference type="Pfam" id="PF19725"/>
    </source>
</evidence>